<dbReference type="RefSeq" id="WP_088093878.1">
    <property type="nucleotide sequence ID" value="NZ_JBALMA010000031.1"/>
</dbReference>
<proteinExistence type="predicted"/>
<name>A0A1Y3MLN7_9BACI</name>
<accession>A0A1Y3MLN7</accession>
<dbReference type="Proteomes" id="UP000195321">
    <property type="component" value="Unassembled WGS sequence"/>
</dbReference>
<evidence type="ECO:0000313" key="1">
    <source>
        <dbReference type="EMBL" id="OUM49360.1"/>
    </source>
</evidence>
<organism evidence="1 2">
    <name type="scientific">Bacillus pseudomycoides</name>
    <dbReference type="NCBI Taxonomy" id="64104"/>
    <lineage>
        <taxon>Bacteria</taxon>
        <taxon>Bacillati</taxon>
        <taxon>Bacillota</taxon>
        <taxon>Bacilli</taxon>
        <taxon>Bacillales</taxon>
        <taxon>Bacillaceae</taxon>
        <taxon>Bacillus</taxon>
        <taxon>Bacillus cereus group</taxon>
    </lineage>
</organism>
<dbReference type="EMBL" id="MWPX01000006">
    <property type="protein sequence ID" value="OUM49360.1"/>
    <property type="molecule type" value="Genomic_DNA"/>
</dbReference>
<protein>
    <recommendedName>
        <fullName evidence="3">Prophage pi2 protein 38</fullName>
    </recommendedName>
</protein>
<reference evidence="1 2" key="1">
    <citation type="submission" date="2017-02" db="EMBL/GenBank/DDBJ databases">
        <title>Bacillus pseudomycoides isolate FSL K6-0042.</title>
        <authorList>
            <person name="Kovac J."/>
        </authorList>
    </citation>
    <scope>NUCLEOTIDE SEQUENCE [LARGE SCALE GENOMIC DNA]</scope>
    <source>
        <strain evidence="1 2">FSL K6-0042</strain>
    </source>
</reference>
<sequence>MILTELKKILDLTGLPVTYSQWTATPDNPVPMPPYICYLVDGSSNMIADNKVYQKINDVNIELYTTKKDLVAEAKLEKVLDDHEIPYESFETFIDSEKLFQKTYEVRLI</sequence>
<comment type="caution">
    <text evidence="1">The sequence shown here is derived from an EMBL/GenBank/DDBJ whole genome shotgun (WGS) entry which is preliminary data.</text>
</comment>
<dbReference type="AlphaFoldDB" id="A0A1Y3MLN7"/>
<gene>
    <name evidence="1" type="ORF">BW425_08060</name>
</gene>
<evidence type="ECO:0000313" key="2">
    <source>
        <dbReference type="Proteomes" id="UP000195321"/>
    </source>
</evidence>
<evidence type="ECO:0008006" key="3">
    <source>
        <dbReference type="Google" id="ProtNLM"/>
    </source>
</evidence>